<dbReference type="Proteomes" id="UP000887013">
    <property type="component" value="Unassembled WGS sequence"/>
</dbReference>
<name>A0A8X6U7X2_NEPPI</name>
<keyword evidence="2" id="KW-1185">Reference proteome</keyword>
<reference evidence="1" key="1">
    <citation type="submission" date="2020-08" db="EMBL/GenBank/DDBJ databases">
        <title>Multicomponent nature underlies the extraordinary mechanical properties of spider dragline silk.</title>
        <authorList>
            <person name="Kono N."/>
            <person name="Nakamura H."/>
            <person name="Mori M."/>
            <person name="Yoshida Y."/>
            <person name="Ohtoshi R."/>
            <person name="Malay A.D."/>
            <person name="Moran D.A.P."/>
            <person name="Tomita M."/>
            <person name="Numata K."/>
            <person name="Arakawa K."/>
        </authorList>
    </citation>
    <scope>NUCLEOTIDE SEQUENCE</scope>
</reference>
<protein>
    <submittedName>
        <fullName evidence="1">Uncharacterized protein</fullName>
    </submittedName>
</protein>
<evidence type="ECO:0000313" key="1">
    <source>
        <dbReference type="EMBL" id="GFT90664.1"/>
    </source>
</evidence>
<accession>A0A8X6U7X2</accession>
<comment type="caution">
    <text evidence="1">The sequence shown here is derived from an EMBL/GenBank/DDBJ whole genome shotgun (WGS) entry which is preliminary data.</text>
</comment>
<organism evidence="1 2">
    <name type="scientific">Nephila pilipes</name>
    <name type="common">Giant wood spider</name>
    <name type="synonym">Nephila maculata</name>
    <dbReference type="NCBI Taxonomy" id="299642"/>
    <lineage>
        <taxon>Eukaryota</taxon>
        <taxon>Metazoa</taxon>
        <taxon>Ecdysozoa</taxon>
        <taxon>Arthropoda</taxon>
        <taxon>Chelicerata</taxon>
        <taxon>Arachnida</taxon>
        <taxon>Araneae</taxon>
        <taxon>Araneomorphae</taxon>
        <taxon>Entelegynae</taxon>
        <taxon>Araneoidea</taxon>
        <taxon>Nephilidae</taxon>
        <taxon>Nephila</taxon>
    </lineage>
</organism>
<gene>
    <name evidence="1" type="ORF">NPIL_504051</name>
</gene>
<sequence>FLDETITHEKKLKKTMAYADLESSLEQLLTISDSHGIVSQLQYSQLMKKVHCVLASPYIGGLSLL</sequence>
<dbReference type="AlphaFoldDB" id="A0A8X6U7X2"/>
<dbReference type="EMBL" id="BMAW01025038">
    <property type="protein sequence ID" value="GFT90664.1"/>
    <property type="molecule type" value="Genomic_DNA"/>
</dbReference>
<proteinExistence type="predicted"/>
<evidence type="ECO:0000313" key="2">
    <source>
        <dbReference type="Proteomes" id="UP000887013"/>
    </source>
</evidence>
<feature type="non-terminal residue" evidence="1">
    <location>
        <position position="1"/>
    </location>
</feature>